<accession>Q9RUY9</accession>
<sequence length="71" mass="7225">MNKKLLQGRVVAVTDVSKGISLGIVQHGAQVVGGRQDISGAAVAGADGLSAPAHVCIDEMLLRPVVQDVAH</sequence>
<dbReference type="InParanoid" id="Q9RUY9"/>
<dbReference type="HOGENOM" id="CLU_2733364_0_0_0"/>
<gene>
    <name evidence="1" type="ordered locus">DR_1241</name>
</gene>
<dbReference type="OrthoDB" id="9775296at2"/>
<protein>
    <submittedName>
        <fullName evidence="1">Uncharacterized protein</fullName>
    </submittedName>
</protein>
<dbReference type="PaxDb" id="243230-DR_1241"/>
<dbReference type="STRING" id="243230.DR_1241"/>
<dbReference type="EnsemblBacteria" id="AAF10820">
    <property type="protein sequence ID" value="AAF10820"/>
    <property type="gene ID" value="DR_1241"/>
</dbReference>
<dbReference type="KEGG" id="dra:DR_1241"/>
<evidence type="ECO:0000313" key="1">
    <source>
        <dbReference type="EMBL" id="AAF10820.1"/>
    </source>
</evidence>
<keyword evidence="2" id="KW-1185">Reference proteome</keyword>
<proteinExistence type="predicted"/>
<dbReference type="RefSeq" id="WP_010887884.1">
    <property type="nucleotide sequence ID" value="NC_001263.1"/>
</dbReference>
<dbReference type="PIR" id="G75418">
    <property type="entry name" value="G75418"/>
</dbReference>
<reference evidence="1 2" key="1">
    <citation type="journal article" date="1999" name="Science">
        <title>Genome sequence of the radioresistant bacterium Deinococcus radiodurans R1.</title>
        <authorList>
            <person name="White O."/>
            <person name="Eisen J.A."/>
            <person name="Heidelberg J.F."/>
            <person name="Hickey E.K."/>
            <person name="Peterson J.D."/>
            <person name="Dodson R.J."/>
            <person name="Haft D.H."/>
            <person name="Gwinn M.L."/>
            <person name="Nelson W.C."/>
            <person name="Richardson D.L."/>
            <person name="Moffat K.S."/>
            <person name="Qin H."/>
            <person name="Jiang L."/>
            <person name="Pamphile W."/>
            <person name="Crosby M."/>
            <person name="Shen M."/>
            <person name="Vamathevan J.J."/>
            <person name="Lam P."/>
            <person name="McDonald L."/>
            <person name="Utterback T."/>
            <person name="Zalewski C."/>
            <person name="Makarova K.S."/>
            <person name="Aravind L."/>
            <person name="Daly M.J."/>
            <person name="Minton K.W."/>
            <person name="Fleischmann R.D."/>
            <person name="Ketchum K.A."/>
            <person name="Nelson K.E."/>
            <person name="Salzberg S."/>
            <person name="Smith H.O."/>
            <person name="Venter J.C."/>
            <person name="Fraser C.M."/>
        </authorList>
    </citation>
    <scope>NUCLEOTIDE SEQUENCE [LARGE SCALE GENOMIC DNA]</scope>
    <source>
        <strain evidence="2">ATCC 13939 / DSM 20539 / JCM 16871 / LMG 4051 / NBRC 15346 / NCIMB 9279 / R1 / VKM B-1422</strain>
    </source>
</reference>
<organism evidence="1 2">
    <name type="scientific">Deinococcus radiodurans (strain ATCC 13939 / DSM 20539 / JCM 16871 / CCUG 27074 / LMG 4051 / NBRC 15346 / NCIMB 9279 / VKM B-1422 / R1)</name>
    <dbReference type="NCBI Taxonomy" id="243230"/>
    <lineage>
        <taxon>Bacteria</taxon>
        <taxon>Thermotogati</taxon>
        <taxon>Deinococcota</taxon>
        <taxon>Deinococci</taxon>
        <taxon>Deinococcales</taxon>
        <taxon>Deinococcaceae</taxon>
        <taxon>Deinococcus</taxon>
    </lineage>
</organism>
<dbReference type="PATRIC" id="fig|243230.17.peg.1436"/>
<name>Q9RUY9_DEIRA</name>
<dbReference type="AlphaFoldDB" id="Q9RUY9"/>
<dbReference type="EMBL" id="AE000513">
    <property type="protein sequence ID" value="AAF10820.1"/>
    <property type="molecule type" value="Genomic_DNA"/>
</dbReference>
<evidence type="ECO:0000313" key="2">
    <source>
        <dbReference type="Proteomes" id="UP000002524"/>
    </source>
</evidence>
<dbReference type="GeneID" id="69517487"/>
<dbReference type="Proteomes" id="UP000002524">
    <property type="component" value="Chromosome 1"/>
</dbReference>